<dbReference type="InterPro" id="IPR053931">
    <property type="entry name" value="RapZ_C"/>
</dbReference>
<dbReference type="RefSeq" id="WP_086634903.1">
    <property type="nucleotide sequence ID" value="NZ_JAERKX010000009.1"/>
</dbReference>
<dbReference type="PANTHER" id="PTHR30448:SF0">
    <property type="entry name" value="RNASE ADAPTER PROTEIN RAPZ"/>
    <property type="match status" value="1"/>
</dbReference>
<evidence type="ECO:0000256" key="1">
    <source>
        <dbReference type="ARBA" id="ARBA00022741"/>
    </source>
</evidence>
<evidence type="ECO:0000256" key="3">
    <source>
        <dbReference type="ARBA" id="ARBA00023134"/>
    </source>
</evidence>
<dbReference type="PANTHER" id="PTHR30448">
    <property type="entry name" value="RNASE ADAPTER PROTEIN RAPZ"/>
    <property type="match status" value="1"/>
</dbReference>
<evidence type="ECO:0000259" key="6">
    <source>
        <dbReference type="Pfam" id="PF22740"/>
    </source>
</evidence>
<organism evidence="7 8">
    <name type="scientific">Acetobacter thailandicus</name>
    <dbReference type="NCBI Taxonomy" id="1502842"/>
    <lineage>
        <taxon>Bacteria</taxon>
        <taxon>Pseudomonadati</taxon>
        <taxon>Pseudomonadota</taxon>
        <taxon>Alphaproteobacteria</taxon>
        <taxon>Acetobacterales</taxon>
        <taxon>Acetobacteraceae</taxon>
        <taxon>Acetobacter</taxon>
    </lineage>
</organism>
<evidence type="ECO:0000313" key="8">
    <source>
        <dbReference type="Proteomes" id="UP001301152"/>
    </source>
</evidence>
<dbReference type="Pfam" id="PF03668">
    <property type="entry name" value="RapZ-like_N"/>
    <property type="match status" value="1"/>
</dbReference>
<dbReference type="InterPro" id="IPR053930">
    <property type="entry name" value="RapZ-like_N"/>
</dbReference>
<keyword evidence="1 4" id="KW-0547">Nucleotide-binding</keyword>
<dbReference type="NCBIfam" id="NF003828">
    <property type="entry name" value="PRK05416.1"/>
    <property type="match status" value="1"/>
</dbReference>
<dbReference type="SUPFAM" id="SSF52540">
    <property type="entry name" value="P-loop containing nucleoside triphosphate hydrolases"/>
    <property type="match status" value="1"/>
</dbReference>
<evidence type="ECO:0000256" key="4">
    <source>
        <dbReference type="HAMAP-Rule" id="MF_00636"/>
    </source>
</evidence>
<dbReference type="Pfam" id="PF22740">
    <property type="entry name" value="PapZ_C"/>
    <property type="match status" value="1"/>
</dbReference>
<dbReference type="HAMAP" id="MF_00636">
    <property type="entry name" value="RapZ_like"/>
    <property type="match status" value="1"/>
</dbReference>
<protein>
    <submittedName>
        <fullName evidence="7">RNase adapter RapZ</fullName>
    </submittedName>
</protein>
<keyword evidence="8" id="KW-1185">Reference proteome</keyword>
<dbReference type="InterPro" id="IPR005337">
    <property type="entry name" value="RapZ-like"/>
</dbReference>
<dbReference type="Proteomes" id="UP001301152">
    <property type="component" value="Unassembled WGS sequence"/>
</dbReference>
<keyword evidence="3 4" id="KW-0342">GTP-binding</keyword>
<evidence type="ECO:0000256" key="2">
    <source>
        <dbReference type="ARBA" id="ARBA00022840"/>
    </source>
</evidence>
<feature type="binding site" evidence="4">
    <location>
        <begin position="17"/>
        <end position="24"/>
    </location>
    <ligand>
        <name>ATP</name>
        <dbReference type="ChEBI" id="CHEBI:30616"/>
    </ligand>
</feature>
<dbReference type="EMBL" id="JAPIUZ010000007">
    <property type="protein sequence ID" value="MCX2564619.1"/>
    <property type="molecule type" value="Genomic_DNA"/>
</dbReference>
<feature type="domain" description="RapZ C-terminal" evidence="6">
    <location>
        <begin position="171"/>
        <end position="278"/>
    </location>
</feature>
<evidence type="ECO:0000259" key="5">
    <source>
        <dbReference type="Pfam" id="PF03668"/>
    </source>
</evidence>
<name>A0ABT3QH74_9PROT</name>
<proteinExistence type="inferred from homology"/>
<keyword evidence="2 4" id="KW-0067">ATP-binding</keyword>
<comment type="caution">
    <text evidence="7">The sequence shown here is derived from an EMBL/GenBank/DDBJ whole genome shotgun (WGS) entry which is preliminary data.</text>
</comment>
<accession>A0ABT3QH74</accession>
<dbReference type="InterPro" id="IPR027417">
    <property type="entry name" value="P-loop_NTPase"/>
</dbReference>
<reference evidence="7 8" key="1">
    <citation type="submission" date="2022-11" db="EMBL/GenBank/DDBJ databases">
        <title>Genome sequencing of Acetobacter type strain.</title>
        <authorList>
            <person name="Heo J."/>
            <person name="Lee D."/>
            <person name="Han B.-H."/>
            <person name="Hong S.-B."/>
            <person name="Kwon S.-W."/>
        </authorList>
    </citation>
    <scope>NUCLEOTIDE SEQUENCE [LARGE SCALE GENOMIC DNA]</scope>
    <source>
        <strain evidence="7 8">KACC 21253</strain>
    </source>
</reference>
<feature type="binding site" evidence="4">
    <location>
        <begin position="62"/>
        <end position="65"/>
    </location>
    <ligand>
        <name>GTP</name>
        <dbReference type="ChEBI" id="CHEBI:37565"/>
    </ligand>
</feature>
<sequence>MRADETSALRLVLIVTGLSGAGKSSILRILEDLEHEVIDNAPLGMLDDIIARASGPVAIGVDTRTRGFNVSALLETLMHLRMNPELRVELIYATAEENILLRRFTATRRRHPLAPHSNIAEGIREETTLTAPLRAAADLVIDTSDMPPPDLRQFVESRFSPWQASTGQGLTVTLMSFAFPAGLPREADIVLDARFLQNPHYKPELAQQTGISPDVANYVAQDPDYNAFFELVLAMLKLVLPRFVREGKKYATIAIGCSGGMHRSVTLIENLARTLSEPDSIKECKEAGQWPIMVIHRELVRQGLSSWRWARKPTSP</sequence>
<evidence type="ECO:0000313" key="7">
    <source>
        <dbReference type="EMBL" id="MCX2564619.1"/>
    </source>
</evidence>
<feature type="domain" description="RapZ-like N-terminal" evidence="5">
    <location>
        <begin position="12"/>
        <end position="160"/>
    </location>
</feature>
<gene>
    <name evidence="7" type="primary">rapZ</name>
    <name evidence="7" type="ORF">OQ497_11725</name>
</gene>